<name>A0A8S3PLR6_MYTED</name>
<reference evidence="1" key="1">
    <citation type="submission" date="2021-03" db="EMBL/GenBank/DDBJ databases">
        <authorList>
            <person name="Bekaert M."/>
        </authorList>
    </citation>
    <scope>NUCLEOTIDE SEQUENCE</scope>
</reference>
<proteinExistence type="predicted"/>
<organism evidence="1 2">
    <name type="scientific">Mytilus edulis</name>
    <name type="common">Blue mussel</name>
    <dbReference type="NCBI Taxonomy" id="6550"/>
    <lineage>
        <taxon>Eukaryota</taxon>
        <taxon>Metazoa</taxon>
        <taxon>Spiralia</taxon>
        <taxon>Lophotrochozoa</taxon>
        <taxon>Mollusca</taxon>
        <taxon>Bivalvia</taxon>
        <taxon>Autobranchia</taxon>
        <taxon>Pteriomorphia</taxon>
        <taxon>Mytilida</taxon>
        <taxon>Mytiloidea</taxon>
        <taxon>Mytilidae</taxon>
        <taxon>Mytilinae</taxon>
        <taxon>Mytilus</taxon>
    </lineage>
</organism>
<evidence type="ECO:0000313" key="2">
    <source>
        <dbReference type="Proteomes" id="UP000683360"/>
    </source>
</evidence>
<gene>
    <name evidence="1" type="ORF">MEDL_249</name>
</gene>
<dbReference type="AlphaFoldDB" id="A0A8S3PLR6"/>
<protein>
    <submittedName>
        <fullName evidence="1">Uncharacterized protein</fullName>
    </submittedName>
</protein>
<dbReference type="EMBL" id="CAJPWZ010000009">
    <property type="protein sequence ID" value="CAG2184603.1"/>
    <property type="molecule type" value="Genomic_DNA"/>
</dbReference>
<keyword evidence="2" id="KW-1185">Reference proteome</keyword>
<comment type="caution">
    <text evidence="1">The sequence shown here is derived from an EMBL/GenBank/DDBJ whole genome shotgun (WGS) entry which is preliminary data.</text>
</comment>
<evidence type="ECO:0000313" key="1">
    <source>
        <dbReference type="EMBL" id="CAG2184603.1"/>
    </source>
</evidence>
<accession>A0A8S3PLR6</accession>
<sequence>MALLVTDDYPSETNTNQEIWHLLVTKQLLPIRDKHKSGDITLLVTDNNYQRPSGDMALLVTRQIKRQTQIWHYCNRNNYPSETNTKSECGIIETSTNQEYGIIVNETTTHQRQTQIRRYGIVGTRQLPIRDKHKSGDMALLVTKQLQRQTSLLVTKQYPSETNTKLTTLPKEKHKSGDGHHSVETQIRISIIGNDTTTIRQTQIRNMALLVTEATTHQRQTQIRDMALLK</sequence>
<dbReference type="Proteomes" id="UP000683360">
    <property type="component" value="Unassembled WGS sequence"/>
</dbReference>